<feature type="region of interest" description="Disordered" evidence="1">
    <location>
        <begin position="185"/>
        <end position="209"/>
    </location>
</feature>
<feature type="compositionally biased region" description="Polar residues" evidence="1">
    <location>
        <begin position="45"/>
        <end position="63"/>
    </location>
</feature>
<evidence type="ECO:0000256" key="1">
    <source>
        <dbReference type="SAM" id="MobiDB-lite"/>
    </source>
</evidence>
<evidence type="ECO:0008006" key="5">
    <source>
        <dbReference type="Google" id="ProtNLM"/>
    </source>
</evidence>
<feature type="chain" id="PRO_5038851923" description="Lipoprotein" evidence="2">
    <location>
        <begin position="22"/>
        <end position="209"/>
    </location>
</feature>
<name>A0A410PSL7_9FIRM</name>
<proteinExistence type="predicted"/>
<sequence length="209" mass="21982">MKKILLLFLICTVLLSMSACGKDAEETSDQAYPASTEASSDKNDTTALDTGSSGSIDLSTARSSEQGIENTAKRLINALDGVQIDTLTVMGAANASEPGQYKIYAIITWDRKHNSADSQKILQDYSDSIANSADVELGNIQDLSLVWLVPSLQGRASITYEKTEGMLALKEEAYDKGFGNLSGETSGSALQANPDTAASNAATGSAVTN</sequence>
<reference evidence="3 4" key="1">
    <citation type="submission" date="2019-01" db="EMBL/GenBank/DDBJ databases">
        <title>Draft genomes of a novel of Aminipila strains.</title>
        <authorList>
            <person name="Ma S."/>
        </authorList>
    </citation>
    <scope>NUCLEOTIDE SEQUENCE [LARGE SCALE GENOMIC DNA]</scope>
    <source>
        <strain evidence="4">JN-39</strain>
    </source>
</reference>
<evidence type="ECO:0000313" key="4">
    <source>
        <dbReference type="Proteomes" id="UP000287601"/>
    </source>
</evidence>
<dbReference type="AlphaFoldDB" id="A0A410PSL7"/>
<feature type="signal peptide" evidence="2">
    <location>
        <begin position="1"/>
        <end position="21"/>
    </location>
</feature>
<dbReference type="PROSITE" id="PS51257">
    <property type="entry name" value="PROKAR_LIPOPROTEIN"/>
    <property type="match status" value="1"/>
</dbReference>
<evidence type="ECO:0000256" key="2">
    <source>
        <dbReference type="SAM" id="SignalP"/>
    </source>
</evidence>
<evidence type="ECO:0000313" key="3">
    <source>
        <dbReference type="EMBL" id="QAT41977.1"/>
    </source>
</evidence>
<organism evidence="3 4">
    <name type="scientific">Aminipila luticellarii</name>
    <dbReference type="NCBI Taxonomy" id="2507160"/>
    <lineage>
        <taxon>Bacteria</taxon>
        <taxon>Bacillati</taxon>
        <taxon>Bacillota</taxon>
        <taxon>Clostridia</taxon>
        <taxon>Peptostreptococcales</taxon>
        <taxon>Anaerovoracaceae</taxon>
        <taxon>Aminipila</taxon>
    </lineage>
</organism>
<protein>
    <recommendedName>
        <fullName evidence="5">Lipoprotein</fullName>
    </recommendedName>
</protein>
<dbReference type="RefSeq" id="WP_128744631.1">
    <property type="nucleotide sequence ID" value="NZ_CP035281.1"/>
</dbReference>
<accession>A0A410PSL7</accession>
<dbReference type="Proteomes" id="UP000287601">
    <property type="component" value="Chromosome"/>
</dbReference>
<keyword evidence="4" id="KW-1185">Reference proteome</keyword>
<gene>
    <name evidence="3" type="ORF">EQM06_01335</name>
</gene>
<dbReference type="KEGG" id="amij:EQM06_01335"/>
<keyword evidence="2" id="KW-0732">Signal</keyword>
<feature type="region of interest" description="Disordered" evidence="1">
    <location>
        <begin position="26"/>
        <end position="63"/>
    </location>
</feature>
<dbReference type="EMBL" id="CP035281">
    <property type="protein sequence ID" value="QAT41977.1"/>
    <property type="molecule type" value="Genomic_DNA"/>
</dbReference>